<organism evidence="1 2">
    <name type="scientific">Naumannella cuiyingiana</name>
    <dbReference type="NCBI Taxonomy" id="1347891"/>
    <lineage>
        <taxon>Bacteria</taxon>
        <taxon>Bacillati</taxon>
        <taxon>Actinomycetota</taxon>
        <taxon>Actinomycetes</taxon>
        <taxon>Propionibacteriales</taxon>
        <taxon>Propionibacteriaceae</taxon>
        <taxon>Naumannella</taxon>
    </lineage>
</organism>
<proteinExistence type="predicted"/>
<dbReference type="RefSeq" id="WP_179446290.1">
    <property type="nucleotide sequence ID" value="NZ_JACBZS010000001.1"/>
</dbReference>
<keyword evidence="2" id="KW-1185">Reference proteome</keyword>
<dbReference type="GO" id="GO:0016787">
    <property type="term" value="F:hydrolase activity"/>
    <property type="evidence" value="ECO:0007669"/>
    <property type="project" value="UniProtKB-KW"/>
</dbReference>
<dbReference type="AlphaFoldDB" id="A0A7Z0IMI7"/>
<dbReference type="InterPro" id="IPR029058">
    <property type="entry name" value="AB_hydrolase_fold"/>
</dbReference>
<dbReference type="PANTHER" id="PTHR48098:SF1">
    <property type="entry name" value="DIACYLGLYCEROL ACYLTRANSFERASE_MYCOLYLTRANSFERASE AG85A"/>
    <property type="match status" value="1"/>
</dbReference>
<dbReference type="PANTHER" id="PTHR48098">
    <property type="entry name" value="ENTEROCHELIN ESTERASE-RELATED"/>
    <property type="match status" value="1"/>
</dbReference>
<keyword evidence="1" id="KW-0378">Hydrolase</keyword>
<dbReference type="Proteomes" id="UP000527616">
    <property type="component" value="Unassembled WGS sequence"/>
</dbReference>
<dbReference type="EMBL" id="JACBZS010000001">
    <property type="protein sequence ID" value="NYI72663.1"/>
    <property type="molecule type" value="Genomic_DNA"/>
</dbReference>
<dbReference type="SUPFAM" id="SSF53474">
    <property type="entry name" value="alpha/beta-Hydrolases"/>
    <property type="match status" value="1"/>
</dbReference>
<evidence type="ECO:0000313" key="1">
    <source>
        <dbReference type="EMBL" id="NYI72663.1"/>
    </source>
</evidence>
<name>A0A7Z0IMI7_9ACTN</name>
<dbReference type="Pfam" id="PF00756">
    <property type="entry name" value="Esterase"/>
    <property type="match status" value="1"/>
</dbReference>
<gene>
    <name evidence="1" type="ORF">GGQ54_003223</name>
</gene>
<dbReference type="InterPro" id="IPR050583">
    <property type="entry name" value="Mycobacterial_A85_antigen"/>
</dbReference>
<dbReference type="GO" id="GO:0016747">
    <property type="term" value="F:acyltransferase activity, transferring groups other than amino-acyl groups"/>
    <property type="evidence" value="ECO:0007669"/>
    <property type="project" value="TreeGrafter"/>
</dbReference>
<sequence length="358" mass="39453">MDRMPPTVIDDIDGPRRPGRRVLAAVAVGALAWFAPMTPARAEPLPPAEDANGITVQRVERVENLDRSYDYRISSDKVTDDVQTTYGLSLRVTLPEDYFSSDRDYPVLYIYNGNPGNYREWTEKAGLEDATDGTEVIYVSVEGGETSWYTDWKGSNGSGRKNDWRTFHNEQVVPFIDANLRTIADRDHRGVAGFSMGGFGAIRYAQQYPELYSYAASFSGGLDLEDQVIRGAVIGSLTVQGWNPYGPFGPVVWPKDGGWKEQNPVRHAGDLADTTVSLYAGSGANDADIFERGAGWSTRTFARSLAAAGVEHRFDMYGRNVTYQGRRCNGGHNWDCAGLAFVTERERMLDALTDGSGG</sequence>
<comment type="caution">
    <text evidence="1">The sequence shown here is derived from an EMBL/GenBank/DDBJ whole genome shotgun (WGS) entry which is preliminary data.</text>
</comment>
<reference evidence="1 2" key="1">
    <citation type="submission" date="2020-07" db="EMBL/GenBank/DDBJ databases">
        <title>Sequencing the genomes of 1000 actinobacteria strains.</title>
        <authorList>
            <person name="Klenk H.-P."/>
        </authorList>
    </citation>
    <scope>NUCLEOTIDE SEQUENCE [LARGE SCALE GENOMIC DNA]</scope>
    <source>
        <strain evidence="1 2">DSM 103164</strain>
    </source>
</reference>
<protein>
    <submittedName>
        <fullName evidence="1">S-formylglutathione hydrolase FrmB</fullName>
    </submittedName>
</protein>
<evidence type="ECO:0000313" key="2">
    <source>
        <dbReference type="Proteomes" id="UP000527616"/>
    </source>
</evidence>
<accession>A0A7Z0IMI7</accession>
<dbReference type="InterPro" id="IPR000801">
    <property type="entry name" value="Esterase-like"/>
</dbReference>
<dbReference type="Gene3D" id="3.40.50.1820">
    <property type="entry name" value="alpha/beta hydrolase"/>
    <property type="match status" value="1"/>
</dbReference>